<feature type="domain" description="HTH asnC-type" evidence="4">
    <location>
        <begin position="3"/>
        <end position="65"/>
    </location>
</feature>
<dbReference type="InterPro" id="IPR019887">
    <property type="entry name" value="Tscrpt_reg_AsnC/Lrp_C"/>
</dbReference>
<dbReference type="Pfam" id="PF13412">
    <property type="entry name" value="HTH_24"/>
    <property type="match status" value="1"/>
</dbReference>
<sequence>MKITPADAQLLSALRENARASTAEIARRLGLSRTTVQSRMERLEREGVIRGYTVRVNEQVERGYIRAHILITVAPKQMPAVVQALHEMPQVRSLHSVSGAHDLVAMGVVPTVVDMDELTDRIGALDGVERTTSAVILSTKFER</sequence>
<evidence type="ECO:0000313" key="5">
    <source>
        <dbReference type="EMBL" id="MDH7453242.1"/>
    </source>
</evidence>
<dbReference type="Proteomes" id="UP001160550">
    <property type="component" value="Unassembled WGS sequence"/>
</dbReference>
<dbReference type="PANTHER" id="PTHR30154:SF53">
    <property type="entry name" value="HTH-TYPE TRANSCRIPTIONAL REGULATOR LRPC"/>
    <property type="match status" value="1"/>
</dbReference>
<reference evidence="5" key="1">
    <citation type="journal article" date="2007" name="Int. J. Syst. Evol. Microbiol.">
        <title>Luteimonas composti sp. nov., a moderately thermophilic bacterium isolated from food waste.</title>
        <authorList>
            <person name="Young C.C."/>
            <person name="Kampfer P."/>
            <person name="Chen W.M."/>
            <person name="Yen W.S."/>
            <person name="Arun A.B."/>
            <person name="Lai W.A."/>
            <person name="Shen F.T."/>
            <person name="Rekha P.D."/>
            <person name="Lin K.Y."/>
            <person name="Chou J.H."/>
        </authorList>
    </citation>
    <scope>NUCLEOTIDE SEQUENCE</scope>
    <source>
        <strain evidence="5">CC-YY355</strain>
    </source>
</reference>
<dbReference type="InterPro" id="IPR000485">
    <property type="entry name" value="AsnC-type_HTH_dom"/>
</dbReference>
<keyword evidence="3" id="KW-0804">Transcription</keyword>
<dbReference type="PRINTS" id="PR00033">
    <property type="entry name" value="HTHASNC"/>
</dbReference>
<keyword evidence="2" id="KW-0238">DNA-binding</keyword>
<evidence type="ECO:0000256" key="3">
    <source>
        <dbReference type="ARBA" id="ARBA00023163"/>
    </source>
</evidence>
<protein>
    <submittedName>
        <fullName evidence="5">Lrp/AsnC family transcriptional regulator</fullName>
    </submittedName>
</protein>
<evidence type="ECO:0000256" key="1">
    <source>
        <dbReference type="ARBA" id="ARBA00023015"/>
    </source>
</evidence>
<dbReference type="InterPro" id="IPR019888">
    <property type="entry name" value="Tscrpt_reg_AsnC-like"/>
</dbReference>
<comment type="caution">
    <text evidence="5">The sequence shown here is derived from an EMBL/GenBank/DDBJ whole genome shotgun (WGS) entry which is preliminary data.</text>
</comment>
<dbReference type="InterPro" id="IPR011008">
    <property type="entry name" value="Dimeric_a/b-barrel"/>
</dbReference>
<evidence type="ECO:0000313" key="6">
    <source>
        <dbReference type="Proteomes" id="UP001160550"/>
    </source>
</evidence>
<dbReference type="EMBL" id="JARYGX010000019">
    <property type="protein sequence ID" value="MDH7453242.1"/>
    <property type="molecule type" value="Genomic_DNA"/>
</dbReference>
<dbReference type="Gene3D" id="1.10.10.10">
    <property type="entry name" value="Winged helix-like DNA-binding domain superfamily/Winged helix DNA-binding domain"/>
    <property type="match status" value="1"/>
</dbReference>
<dbReference type="SUPFAM" id="SSF54909">
    <property type="entry name" value="Dimeric alpha+beta barrel"/>
    <property type="match status" value="1"/>
</dbReference>
<dbReference type="InterPro" id="IPR000524">
    <property type="entry name" value="Tscrpt_reg_HTH_GntR"/>
</dbReference>
<keyword evidence="6" id="KW-1185">Reference proteome</keyword>
<dbReference type="PANTHER" id="PTHR30154">
    <property type="entry name" value="LEUCINE-RESPONSIVE REGULATORY PROTEIN"/>
    <property type="match status" value="1"/>
</dbReference>
<dbReference type="PRINTS" id="PR00035">
    <property type="entry name" value="HTHGNTR"/>
</dbReference>
<reference evidence="5" key="2">
    <citation type="submission" date="2023-04" db="EMBL/GenBank/DDBJ databases">
        <authorList>
            <person name="Sun J.-Q."/>
        </authorList>
    </citation>
    <scope>NUCLEOTIDE SEQUENCE</scope>
    <source>
        <strain evidence="5">CC-YY355</strain>
    </source>
</reference>
<evidence type="ECO:0000259" key="4">
    <source>
        <dbReference type="PROSITE" id="PS50956"/>
    </source>
</evidence>
<accession>A0ABT6MRK1</accession>
<dbReference type="SUPFAM" id="SSF46785">
    <property type="entry name" value="Winged helix' DNA-binding domain"/>
    <property type="match status" value="1"/>
</dbReference>
<dbReference type="InterPro" id="IPR036388">
    <property type="entry name" value="WH-like_DNA-bd_sf"/>
</dbReference>
<dbReference type="InterPro" id="IPR036390">
    <property type="entry name" value="WH_DNA-bd_sf"/>
</dbReference>
<name>A0ABT6MRK1_9GAMM</name>
<dbReference type="CDD" id="cd00090">
    <property type="entry name" value="HTH_ARSR"/>
    <property type="match status" value="1"/>
</dbReference>
<organism evidence="5 6">
    <name type="scientific">Luteimonas composti</name>
    <dbReference type="NCBI Taxonomy" id="398257"/>
    <lineage>
        <taxon>Bacteria</taxon>
        <taxon>Pseudomonadati</taxon>
        <taxon>Pseudomonadota</taxon>
        <taxon>Gammaproteobacteria</taxon>
        <taxon>Lysobacterales</taxon>
        <taxon>Lysobacteraceae</taxon>
        <taxon>Luteimonas</taxon>
    </lineage>
</organism>
<dbReference type="SMART" id="SM00344">
    <property type="entry name" value="HTH_ASNC"/>
    <property type="match status" value="1"/>
</dbReference>
<proteinExistence type="predicted"/>
<dbReference type="Pfam" id="PF01037">
    <property type="entry name" value="AsnC_trans_reg"/>
    <property type="match status" value="1"/>
</dbReference>
<dbReference type="RefSeq" id="WP_280942451.1">
    <property type="nucleotide sequence ID" value="NZ_JARYGX010000019.1"/>
</dbReference>
<dbReference type="Gene3D" id="3.30.70.920">
    <property type="match status" value="1"/>
</dbReference>
<gene>
    <name evidence="5" type="ORF">QF205_09210</name>
</gene>
<evidence type="ECO:0000256" key="2">
    <source>
        <dbReference type="ARBA" id="ARBA00023125"/>
    </source>
</evidence>
<keyword evidence="1" id="KW-0805">Transcription regulation</keyword>
<dbReference type="InterPro" id="IPR011991">
    <property type="entry name" value="ArsR-like_HTH"/>
</dbReference>
<dbReference type="PROSITE" id="PS50956">
    <property type="entry name" value="HTH_ASNC_2"/>
    <property type="match status" value="1"/>
</dbReference>